<dbReference type="Ensembl" id="ENSSFAT00005057401.1">
    <property type="protein sequence ID" value="ENSSFAP00005055699.1"/>
    <property type="gene ID" value="ENSSFAG00005026388.1"/>
</dbReference>
<evidence type="ECO:0000313" key="7">
    <source>
        <dbReference type="Ensembl" id="ENSSFAP00005055699.1"/>
    </source>
</evidence>
<keyword evidence="4" id="KW-0175">Coiled coil</keyword>
<dbReference type="InterPro" id="IPR026203">
    <property type="entry name" value="IHABP"/>
</dbReference>
<evidence type="ECO:0000313" key="8">
    <source>
        <dbReference type="Proteomes" id="UP000472267"/>
    </source>
</evidence>
<feature type="region of interest" description="Disordered" evidence="5">
    <location>
        <begin position="1"/>
        <end position="63"/>
    </location>
</feature>
<evidence type="ECO:0000256" key="2">
    <source>
        <dbReference type="ARBA" id="ARBA00022490"/>
    </source>
</evidence>
<keyword evidence="2" id="KW-0963">Cytoplasm</keyword>
<evidence type="ECO:0000256" key="3">
    <source>
        <dbReference type="ARBA" id="ARBA00023212"/>
    </source>
</evidence>
<dbReference type="OMA" id="NEAPTCA"/>
<dbReference type="Pfam" id="PF15905">
    <property type="entry name" value="HMMR_N"/>
    <property type="match status" value="1"/>
</dbReference>
<dbReference type="Pfam" id="PF15908">
    <property type="entry name" value="HMMR_C"/>
    <property type="match status" value="1"/>
</dbReference>
<evidence type="ECO:0000256" key="4">
    <source>
        <dbReference type="SAM" id="Coils"/>
    </source>
</evidence>
<feature type="region of interest" description="Disordered" evidence="5">
    <location>
        <begin position="636"/>
        <end position="669"/>
    </location>
</feature>
<dbReference type="Proteomes" id="UP000472267">
    <property type="component" value="Chromosome 2"/>
</dbReference>
<dbReference type="GO" id="GO:0016020">
    <property type="term" value="C:membrane"/>
    <property type="evidence" value="ECO:0007669"/>
    <property type="project" value="TreeGrafter"/>
</dbReference>
<sequence>MSFSRAPLKRFNETVGCAPPPGSYDIKPGDLKGAASFDRSSRFKHPKDGPPPSPSRDALSTPVRRAMSVDMLVDGSSARKEKTCMTADRKQQKFLEKEIRSLVQQRGEQDRQLQALREELKKVEAKLLAFVREKTGLTANVTTLERQRAELKKINDFLKNKVLLLNWLLLELSVLRVNSEGQLKELDAELQAARNTATSLKERNTNLGKNHISSSWFEETGLTNVHSFSYVNSPVVVDRDLQAELEQRTTELQSIRDGLKQKEQELESSQKTLKVLEDEMIEANKKIYEAETTIQQQEVELLRLRDVLRRTENELDERVAHLEQRCVFSEEERSRVQEEGLRRVNQLKNELSSLSEARSEALRLQVKLKHANETLEKDLAKQKVRSGTLSALVQFERDQSEKQVKQLKDEMEEILGELTLMEEQDEWKQEAILTLKKQNEDLERQLSDSRSLLESQLQSRLREAESDRSQLQSRLREAESDRSQLQSRLREAEGDGVRLQDQLGLTEEKARASREQVEVLTHLHHCLTVLVHTQNSEGEQWKSLYEELFAKVQPFQEQLNAFAAQRDALLNENGANQEELNRLADAYAHLLGHQNQKQKIKHVIKLKDENVALKQEVSKLRSQVSRQKCDLEQLKAKLPGAPRRRFDPAKAFQHNKENTPSGPGEGLAELGASSLNAALKEAN</sequence>
<evidence type="ECO:0000256" key="5">
    <source>
        <dbReference type="SAM" id="MobiDB-lite"/>
    </source>
</evidence>
<feature type="region of interest" description="Disordered" evidence="5">
    <location>
        <begin position="463"/>
        <end position="493"/>
    </location>
</feature>
<keyword evidence="8" id="KW-1185">Reference proteome</keyword>
<keyword evidence="3" id="KW-0206">Cytoskeleton</keyword>
<dbReference type="PANTHER" id="PTHR18956:SF6">
    <property type="entry name" value="HYALURONAN MEDIATED MOTILITY RECEPTOR"/>
    <property type="match status" value="1"/>
</dbReference>
<dbReference type="InterPro" id="IPR031794">
    <property type="entry name" value="HMMR_C"/>
</dbReference>
<evidence type="ECO:0000259" key="6">
    <source>
        <dbReference type="Pfam" id="PF15908"/>
    </source>
</evidence>
<name>A0A672JR91_SALFA</name>
<organism evidence="7 8">
    <name type="scientific">Salarias fasciatus</name>
    <name type="common">Jewelled blenny</name>
    <name type="synonym">Blennius fasciatus</name>
    <dbReference type="NCBI Taxonomy" id="181472"/>
    <lineage>
        <taxon>Eukaryota</taxon>
        <taxon>Metazoa</taxon>
        <taxon>Chordata</taxon>
        <taxon>Craniata</taxon>
        <taxon>Vertebrata</taxon>
        <taxon>Euteleostomi</taxon>
        <taxon>Actinopterygii</taxon>
        <taxon>Neopterygii</taxon>
        <taxon>Teleostei</taxon>
        <taxon>Neoteleostei</taxon>
        <taxon>Acanthomorphata</taxon>
        <taxon>Ovalentaria</taxon>
        <taxon>Blenniimorphae</taxon>
        <taxon>Blenniiformes</taxon>
        <taxon>Blennioidei</taxon>
        <taxon>Blenniidae</taxon>
        <taxon>Salariinae</taxon>
        <taxon>Salarias</taxon>
    </lineage>
</organism>
<proteinExistence type="predicted"/>
<feature type="domain" description="Hyaluronan-mediated motility receptor C-terminal" evidence="6">
    <location>
        <begin position="533"/>
        <end position="659"/>
    </location>
</feature>
<feature type="coiled-coil region" evidence="4">
    <location>
        <begin position="99"/>
        <end position="210"/>
    </location>
</feature>
<dbReference type="InParanoid" id="A0A672JR91"/>
<accession>A0A672JR91</accession>
<dbReference type="PANTHER" id="PTHR18956">
    <property type="entry name" value="HYALURONAN MEDIATED MOTILITY RECEPTOR"/>
    <property type="match status" value="1"/>
</dbReference>
<evidence type="ECO:0000256" key="1">
    <source>
        <dbReference type="ARBA" id="ARBA00004186"/>
    </source>
</evidence>
<dbReference type="AlphaFoldDB" id="A0A672JR91"/>
<protein>
    <submittedName>
        <fullName evidence="7">Hyaluronan-mediated motility receptor (RHAMM)</fullName>
    </submittedName>
</protein>
<reference evidence="7" key="1">
    <citation type="submission" date="2019-06" db="EMBL/GenBank/DDBJ databases">
        <authorList>
            <consortium name="Wellcome Sanger Institute Data Sharing"/>
        </authorList>
    </citation>
    <scope>NUCLEOTIDE SEQUENCE [LARGE SCALE GENOMIC DNA]</scope>
</reference>
<comment type="subcellular location">
    <subcellularLocation>
        <location evidence="1">Cytoplasm</location>
        <location evidence="1">Cytoskeleton</location>
        <location evidence="1">Spindle</location>
    </subcellularLocation>
</comment>
<dbReference type="GO" id="GO:0005819">
    <property type="term" value="C:spindle"/>
    <property type="evidence" value="ECO:0007669"/>
    <property type="project" value="UniProtKB-SubCell"/>
</dbReference>
<gene>
    <name evidence="7" type="primary">hmmr</name>
</gene>
<reference evidence="7" key="2">
    <citation type="submission" date="2025-08" db="UniProtKB">
        <authorList>
            <consortium name="Ensembl"/>
        </authorList>
    </citation>
    <scope>IDENTIFICATION</scope>
</reference>
<reference evidence="7" key="3">
    <citation type="submission" date="2025-09" db="UniProtKB">
        <authorList>
            <consortium name="Ensembl"/>
        </authorList>
    </citation>
    <scope>IDENTIFICATION</scope>
</reference>
<dbReference type="GO" id="GO:0005540">
    <property type="term" value="F:hyaluronic acid binding"/>
    <property type="evidence" value="ECO:0007669"/>
    <property type="project" value="InterPro"/>
</dbReference>